<feature type="transmembrane region" description="Helical" evidence="6">
    <location>
        <begin position="270"/>
        <end position="289"/>
    </location>
</feature>
<feature type="transmembrane region" description="Helical" evidence="6">
    <location>
        <begin position="203"/>
        <end position="222"/>
    </location>
</feature>
<dbReference type="EMBL" id="HBEW01006970">
    <property type="protein sequence ID" value="CAD8586331.1"/>
    <property type="molecule type" value="Transcribed_RNA"/>
</dbReference>
<evidence type="ECO:0000256" key="1">
    <source>
        <dbReference type="ARBA" id="ARBA00004141"/>
    </source>
</evidence>
<dbReference type="AlphaFoldDB" id="A0A6U0BP67"/>
<feature type="compositionally biased region" description="Polar residues" evidence="5">
    <location>
        <begin position="325"/>
        <end position="335"/>
    </location>
</feature>
<accession>A0A6U0BP67</accession>
<dbReference type="InterPro" id="IPR050186">
    <property type="entry name" value="TPT_transporter"/>
</dbReference>
<feature type="domain" description="Sugar phosphate transporter" evidence="7">
    <location>
        <begin position="40"/>
        <end position="313"/>
    </location>
</feature>
<reference evidence="8" key="1">
    <citation type="submission" date="2021-01" db="EMBL/GenBank/DDBJ databases">
        <authorList>
            <person name="Corre E."/>
            <person name="Pelletier E."/>
            <person name="Niang G."/>
            <person name="Scheremetjew M."/>
            <person name="Finn R."/>
            <person name="Kale V."/>
            <person name="Holt S."/>
            <person name="Cochrane G."/>
            <person name="Meng A."/>
            <person name="Brown T."/>
            <person name="Cohen L."/>
        </authorList>
    </citation>
    <scope>NUCLEOTIDE SEQUENCE</scope>
    <source>
        <strain evidence="8">Clade-D-RCC2572</strain>
    </source>
</reference>
<name>A0A6U0BP67_9CHLO</name>
<dbReference type="PANTHER" id="PTHR11132">
    <property type="entry name" value="SOLUTE CARRIER FAMILY 35"/>
    <property type="match status" value="1"/>
</dbReference>
<evidence type="ECO:0000256" key="2">
    <source>
        <dbReference type="ARBA" id="ARBA00022692"/>
    </source>
</evidence>
<evidence type="ECO:0000313" key="8">
    <source>
        <dbReference type="EMBL" id="CAD8586331.1"/>
    </source>
</evidence>
<dbReference type="GO" id="GO:0016020">
    <property type="term" value="C:membrane"/>
    <property type="evidence" value="ECO:0007669"/>
    <property type="project" value="UniProtKB-SubCell"/>
</dbReference>
<evidence type="ECO:0000256" key="5">
    <source>
        <dbReference type="SAM" id="MobiDB-lite"/>
    </source>
</evidence>
<comment type="subcellular location">
    <subcellularLocation>
        <location evidence="1">Membrane</location>
        <topology evidence="1">Multi-pass membrane protein</topology>
    </subcellularLocation>
</comment>
<feature type="transmembrane region" description="Helical" evidence="6">
    <location>
        <begin position="295"/>
        <end position="314"/>
    </location>
</feature>
<keyword evidence="4 6" id="KW-0472">Membrane</keyword>
<evidence type="ECO:0000256" key="4">
    <source>
        <dbReference type="ARBA" id="ARBA00023136"/>
    </source>
</evidence>
<sequence length="344" mass="35780">MAETSASDAADASKRAASATAAEDTNAGVSAAFALTLSVFSSVSLVIVNKHLISILGFREVTFLTAMHMVMTALALRVFAKLGYFERKHVARGEVAKFGVLNSASIALLNLSLGFNSVGFYQMTKLSIIPVTVMIQMAHFNKKFSHRVKGSLAILLVGVGASTVTDVQLNALGCALGALSVITTAIGQILTGSLQTKLGVSSTQLLCASAPWMAVTLLILAPPVDDALNGGNILDARYDARTLATAAVSCLLAILVNFATFAVIGKCSAVTYQVVGHLKTMLVLAFGFVVVGDPIVWSNVLGLAVALAGMVLYAKAEMLDRATAASPQHPSTKSSIGDEESNSK</sequence>
<feature type="transmembrane region" description="Helical" evidence="6">
    <location>
        <begin position="61"/>
        <end position="80"/>
    </location>
</feature>
<feature type="transmembrane region" description="Helical" evidence="6">
    <location>
        <begin position="170"/>
        <end position="191"/>
    </location>
</feature>
<feature type="transmembrane region" description="Helical" evidence="6">
    <location>
        <begin position="100"/>
        <end position="123"/>
    </location>
</feature>
<evidence type="ECO:0000259" key="7">
    <source>
        <dbReference type="Pfam" id="PF03151"/>
    </source>
</evidence>
<dbReference type="InterPro" id="IPR004853">
    <property type="entry name" value="Sugar_P_trans_dom"/>
</dbReference>
<feature type="transmembrane region" description="Helical" evidence="6">
    <location>
        <begin position="27"/>
        <end position="49"/>
    </location>
</feature>
<gene>
    <name evidence="8" type="ORF">OMED0929_LOCUS5892</name>
</gene>
<dbReference type="Pfam" id="PF03151">
    <property type="entry name" value="TPT"/>
    <property type="match status" value="1"/>
</dbReference>
<evidence type="ECO:0000256" key="6">
    <source>
        <dbReference type="SAM" id="Phobius"/>
    </source>
</evidence>
<feature type="transmembrane region" description="Helical" evidence="6">
    <location>
        <begin position="242"/>
        <end position="263"/>
    </location>
</feature>
<keyword evidence="3 6" id="KW-1133">Transmembrane helix</keyword>
<feature type="region of interest" description="Disordered" evidence="5">
    <location>
        <begin position="324"/>
        <end position="344"/>
    </location>
</feature>
<evidence type="ECO:0000256" key="3">
    <source>
        <dbReference type="ARBA" id="ARBA00022989"/>
    </source>
</evidence>
<proteinExistence type="predicted"/>
<organism evidence="8">
    <name type="scientific">Ostreococcus mediterraneus</name>
    <dbReference type="NCBI Taxonomy" id="1486918"/>
    <lineage>
        <taxon>Eukaryota</taxon>
        <taxon>Viridiplantae</taxon>
        <taxon>Chlorophyta</taxon>
        <taxon>Mamiellophyceae</taxon>
        <taxon>Mamiellales</taxon>
        <taxon>Bathycoccaceae</taxon>
        <taxon>Ostreococcus</taxon>
    </lineage>
</organism>
<keyword evidence="2 6" id="KW-0812">Transmembrane</keyword>
<protein>
    <recommendedName>
        <fullName evidence="7">Sugar phosphate transporter domain-containing protein</fullName>
    </recommendedName>
</protein>